<feature type="transmembrane region" description="Helical" evidence="9">
    <location>
        <begin position="262"/>
        <end position="284"/>
    </location>
</feature>
<evidence type="ECO:0000259" key="10">
    <source>
        <dbReference type="PROSITE" id="PS50928"/>
    </source>
</evidence>
<evidence type="ECO:0000313" key="12">
    <source>
        <dbReference type="Proteomes" id="UP000256388"/>
    </source>
</evidence>
<evidence type="ECO:0000256" key="2">
    <source>
        <dbReference type="ARBA" id="ARBA00010072"/>
    </source>
</evidence>
<dbReference type="GO" id="GO:0006865">
    <property type="term" value="P:amino acid transport"/>
    <property type="evidence" value="ECO:0007669"/>
    <property type="project" value="UniProtKB-KW"/>
</dbReference>
<comment type="subcellular location">
    <subcellularLocation>
        <location evidence="1 9">Cell membrane</location>
        <topology evidence="1 9">Multi-pass membrane protein</topology>
    </subcellularLocation>
</comment>
<dbReference type="GO" id="GO:0022857">
    <property type="term" value="F:transmembrane transporter activity"/>
    <property type="evidence" value="ECO:0007669"/>
    <property type="project" value="InterPro"/>
</dbReference>
<dbReference type="InterPro" id="IPR010065">
    <property type="entry name" value="AA_ABC_transptr_permease_3TM"/>
</dbReference>
<comment type="similarity">
    <text evidence="2">Belongs to the binding-protein-dependent transport system permease family. HisMQ subfamily.</text>
</comment>
<comment type="caution">
    <text evidence="11">The sequence shown here is derived from an EMBL/GenBank/DDBJ whole genome shotgun (WGS) entry which is preliminary data.</text>
</comment>
<evidence type="ECO:0000256" key="7">
    <source>
        <dbReference type="ARBA" id="ARBA00022989"/>
    </source>
</evidence>
<dbReference type="Pfam" id="PF00528">
    <property type="entry name" value="BPD_transp_1"/>
    <property type="match status" value="1"/>
</dbReference>
<dbReference type="Proteomes" id="UP000256388">
    <property type="component" value="Unassembled WGS sequence"/>
</dbReference>
<keyword evidence="5 9" id="KW-0812">Transmembrane</keyword>
<keyword evidence="3 9" id="KW-0813">Transport</keyword>
<dbReference type="AlphaFoldDB" id="A0A3E0AJ26"/>
<evidence type="ECO:0000313" key="11">
    <source>
        <dbReference type="EMBL" id="REG11634.1"/>
    </source>
</evidence>
<name>A0A3E0AJ26_9CHLR</name>
<evidence type="ECO:0000256" key="5">
    <source>
        <dbReference type="ARBA" id="ARBA00022692"/>
    </source>
</evidence>
<sequence length="292" mass="32065">MAFEDSLSAAQKVSLQQSRRQRLRTRLATFPWWLVLILLLIVGTLLLITNSPTYNEAFVTIRSGMIVTLYITLISYAISLLIGLFTGLGRVSSSILSQNIATFYVELMRGIPMLVLIFFIALVMVPGVVNFLALLGAKLIELGLTTIGNPLAGLSNRSISMSVRAVIALSLTYGAYSAEIFRAGIQSVAKGQMEAARSQGMSHGQAMRNVVLPQAIRNVLPAIGNDFISMLKDSSLVSILAVRDITQIARLYAGHSFRYPEAYTTLSVMYLTMTLLLSMLVKLLERRLRNNG</sequence>
<dbReference type="EMBL" id="QUMS01000001">
    <property type="protein sequence ID" value="REG11634.1"/>
    <property type="molecule type" value="Genomic_DNA"/>
</dbReference>
<dbReference type="InterPro" id="IPR043429">
    <property type="entry name" value="ArtM/GltK/GlnP/TcyL/YhdX-like"/>
</dbReference>
<feature type="domain" description="ABC transmembrane type-1" evidence="10">
    <location>
        <begin position="65"/>
        <end position="281"/>
    </location>
</feature>
<keyword evidence="12" id="KW-1185">Reference proteome</keyword>
<accession>A0A3E0AJ26</accession>
<evidence type="ECO:0000256" key="8">
    <source>
        <dbReference type="ARBA" id="ARBA00023136"/>
    </source>
</evidence>
<dbReference type="OrthoDB" id="9787841at2"/>
<evidence type="ECO:0000256" key="9">
    <source>
        <dbReference type="RuleBase" id="RU363032"/>
    </source>
</evidence>
<dbReference type="PROSITE" id="PS50928">
    <property type="entry name" value="ABC_TM1"/>
    <property type="match status" value="1"/>
</dbReference>
<evidence type="ECO:0000256" key="4">
    <source>
        <dbReference type="ARBA" id="ARBA00022475"/>
    </source>
</evidence>
<organism evidence="11 12">
    <name type="scientific">Pelolinea submarina</name>
    <dbReference type="NCBI Taxonomy" id="913107"/>
    <lineage>
        <taxon>Bacteria</taxon>
        <taxon>Bacillati</taxon>
        <taxon>Chloroflexota</taxon>
        <taxon>Anaerolineae</taxon>
        <taxon>Anaerolineales</taxon>
        <taxon>Anaerolineaceae</taxon>
        <taxon>Pelolinea</taxon>
    </lineage>
</organism>
<dbReference type="InterPro" id="IPR035906">
    <property type="entry name" value="MetI-like_sf"/>
</dbReference>
<dbReference type="GO" id="GO:0043190">
    <property type="term" value="C:ATP-binding cassette (ABC) transporter complex"/>
    <property type="evidence" value="ECO:0007669"/>
    <property type="project" value="InterPro"/>
</dbReference>
<keyword evidence="6" id="KW-0029">Amino-acid transport</keyword>
<dbReference type="NCBIfam" id="TIGR01726">
    <property type="entry name" value="HEQRo_perm_3TM"/>
    <property type="match status" value="1"/>
</dbReference>
<dbReference type="InterPro" id="IPR000515">
    <property type="entry name" value="MetI-like"/>
</dbReference>
<keyword evidence="4" id="KW-1003">Cell membrane</keyword>
<evidence type="ECO:0000256" key="1">
    <source>
        <dbReference type="ARBA" id="ARBA00004651"/>
    </source>
</evidence>
<gene>
    <name evidence="11" type="ORF">DFR64_1526</name>
</gene>
<dbReference type="PANTHER" id="PTHR30614:SF20">
    <property type="entry name" value="GLUTAMINE TRANSPORT SYSTEM PERMEASE PROTEIN GLNP"/>
    <property type="match status" value="1"/>
</dbReference>
<protein>
    <submittedName>
        <fullName evidence="11">Amino acid ABC transporter membrane protein (PAAT family)</fullName>
    </submittedName>
</protein>
<evidence type="ECO:0000256" key="3">
    <source>
        <dbReference type="ARBA" id="ARBA00022448"/>
    </source>
</evidence>
<dbReference type="CDD" id="cd06261">
    <property type="entry name" value="TM_PBP2"/>
    <property type="match status" value="1"/>
</dbReference>
<dbReference type="RefSeq" id="WP_116224756.1">
    <property type="nucleotide sequence ID" value="NZ_AP018437.1"/>
</dbReference>
<feature type="transmembrane region" description="Helical" evidence="9">
    <location>
        <begin position="110"/>
        <end position="135"/>
    </location>
</feature>
<keyword evidence="8 9" id="KW-0472">Membrane</keyword>
<feature type="transmembrane region" description="Helical" evidence="9">
    <location>
        <begin position="27"/>
        <end position="48"/>
    </location>
</feature>
<evidence type="ECO:0000256" key="6">
    <source>
        <dbReference type="ARBA" id="ARBA00022970"/>
    </source>
</evidence>
<dbReference type="SUPFAM" id="SSF161098">
    <property type="entry name" value="MetI-like"/>
    <property type="match status" value="1"/>
</dbReference>
<feature type="transmembrane region" description="Helical" evidence="9">
    <location>
        <begin position="68"/>
        <end position="89"/>
    </location>
</feature>
<proteinExistence type="inferred from homology"/>
<reference evidence="11 12" key="1">
    <citation type="submission" date="2018-08" db="EMBL/GenBank/DDBJ databases">
        <title>Genomic Encyclopedia of Type Strains, Phase IV (KMG-IV): sequencing the most valuable type-strain genomes for metagenomic binning, comparative biology and taxonomic classification.</title>
        <authorList>
            <person name="Goeker M."/>
        </authorList>
    </citation>
    <scope>NUCLEOTIDE SEQUENCE [LARGE SCALE GENOMIC DNA]</scope>
    <source>
        <strain evidence="11 12">DSM 23923</strain>
    </source>
</reference>
<keyword evidence="7 9" id="KW-1133">Transmembrane helix</keyword>
<dbReference type="Gene3D" id="1.10.3720.10">
    <property type="entry name" value="MetI-like"/>
    <property type="match status" value="1"/>
</dbReference>
<dbReference type="PANTHER" id="PTHR30614">
    <property type="entry name" value="MEMBRANE COMPONENT OF AMINO ACID ABC TRANSPORTER"/>
    <property type="match status" value="1"/>
</dbReference>